<keyword evidence="2" id="KW-1185">Reference proteome</keyword>
<name>A0A5J5BTI3_9ASTE</name>
<organism evidence="1 2">
    <name type="scientific">Nyssa sinensis</name>
    <dbReference type="NCBI Taxonomy" id="561372"/>
    <lineage>
        <taxon>Eukaryota</taxon>
        <taxon>Viridiplantae</taxon>
        <taxon>Streptophyta</taxon>
        <taxon>Embryophyta</taxon>
        <taxon>Tracheophyta</taxon>
        <taxon>Spermatophyta</taxon>
        <taxon>Magnoliopsida</taxon>
        <taxon>eudicotyledons</taxon>
        <taxon>Gunneridae</taxon>
        <taxon>Pentapetalae</taxon>
        <taxon>asterids</taxon>
        <taxon>Cornales</taxon>
        <taxon>Nyssaceae</taxon>
        <taxon>Nyssa</taxon>
    </lineage>
</organism>
<evidence type="ECO:0000313" key="1">
    <source>
        <dbReference type="EMBL" id="KAA8544561.1"/>
    </source>
</evidence>
<dbReference type="EMBL" id="CM018034">
    <property type="protein sequence ID" value="KAA8544561.1"/>
    <property type="molecule type" value="Genomic_DNA"/>
</dbReference>
<protein>
    <submittedName>
        <fullName evidence="1">Uncharacterized protein</fullName>
    </submittedName>
</protein>
<dbReference type="AlphaFoldDB" id="A0A5J5BTI3"/>
<dbReference type="Proteomes" id="UP000325577">
    <property type="component" value="Linkage Group LG11"/>
</dbReference>
<proteinExistence type="predicted"/>
<accession>A0A5J5BTI3</accession>
<sequence length="142" mass="16183">MEELRQSRLDLLIQLYPCLEVWSETGHCKGLANLRFLTCNCERQTLWNLRLLRAKSGTPVQLDSSDAAATENDQAECSCIGSGCYSVCQVFDNQENQIRQIEPRPGVYFLEVLKDGKALDQINLVKDDYEKLPRCLWIGHSC</sequence>
<gene>
    <name evidence="1" type="ORF">F0562_022580</name>
</gene>
<evidence type="ECO:0000313" key="2">
    <source>
        <dbReference type="Proteomes" id="UP000325577"/>
    </source>
</evidence>
<reference evidence="1 2" key="1">
    <citation type="submission" date="2019-09" db="EMBL/GenBank/DDBJ databases">
        <title>A chromosome-level genome assembly of the Chinese tupelo Nyssa sinensis.</title>
        <authorList>
            <person name="Yang X."/>
            <person name="Kang M."/>
            <person name="Yang Y."/>
            <person name="Xiong H."/>
            <person name="Wang M."/>
            <person name="Zhang Z."/>
            <person name="Wang Z."/>
            <person name="Wu H."/>
            <person name="Ma T."/>
            <person name="Liu J."/>
            <person name="Xi Z."/>
        </authorList>
    </citation>
    <scope>NUCLEOTIDE SEQUENCE [LARGE SCALE GENOMIC DNA]</scope>
    <source>
        <strain evidence="1">J267</strain>
        <tissue evidence="1">Leaf</tissue>
    </source>
</reference>